<keyword evidence="1" id="KW-0472">Membrane</keyword>
<protein>
    <recommendedName>
        <fullName evidence="1">Probable beta-carotene 15,15'-dioxygenase</fullName>
        <ecNumber evidence="1">1.13.11.63</ecNumber>
    </recommendedName>
</protein>
<proteinExistence type="inferred from homology"/>
<gene>
    <name evidence="2" type="ORF">ACFO3O_20640</name>
</gene>
<keyword evidence="1" id="KW-0812">Transmembrane</keyword>
<dbReference type="InterPro" id="IPR022270">
    <property type="entry name" value="Blh_diox"/>
</dbReference>
<dbReference type="EC" id="1.13.11.63" evidence="1"/>
<feature type="transmembrane region" description="Helical" evidence="1">
    <location>
        <begin position="65"/>
        <end position="90"/>
    </location>
</feature>
<dbReference type="EMBL" id="JBHSFV010000018">
    <property type="protein sequence ID" value="MFC4636327.1"/>
    <property type="molecule type" value="Genomic_DNA"/>
</dbReference>
<comment type="cofactor">
    <cofactor evidence="1">
        <name>Fe(2+)</name>
        <dbReference type="ChEBI" id="CHEBI:29033"/>
    </cofactor>
</comment>
<dbReference type="HAMAP" id="MF_02093">
    <property type="entry name" value="Beta_carotene_diox"/>
    <property type="match status" value="1"/>
</dbReference>
<comment type="caution">
    <text evidence="1">Lacks conserved residue(s) required for the propagation of feature annotation.</text>
</comment>
<comment type="caution">
    <text evidence="2">The sequence shown here is derived from an EMBL/GenBank/DDBJ whole genome shotgun (WGS) entry which is preliminary data.</text>
</comment>
<reference evidence="3" key="1">
    <citation type="journal article" date="2019" name="Int. J. Syst. Evol. Microbiol.">
        <title>The Global Catalogue of Microorganisms (GCM) 10K type strain sequencing project: providing services to taxonomists for standard genome sequencing and annotation.</title>
        <authorList>
            <consortium name="The Broad Institute Genomics Platform"/>
            <consortium name="The Broad Institute Genome Sequencing Center for Infectious Disease"/>
            <person name="Wu L."/>
            <person name="Ma J."/>
        </authorList>
    </citation>
    <scope>NUCLEOTIDE SEQUENCE [LARGE SCALE GENOMIC DNA]</scope>
    <source>
        <strain evidence="3">YJ-61-S</strain>
    </source>
</reference>
<name>A0ABV9I2I1_9FLAO</name>
<evidence type="ECO:0000313" key="3">
    <source>
        <dbReference type="Proteomes" id="UP001596043"/>
    </source>
</evidence>
<feature type="transmembrane region" description="Helical" evidence="1">
    <location>
        <begin position="149"/>
        <end position="170"/>
    </location>
</feature>
<feature type="transmembrane region" description="Helical" evidence="1">
    <location>
        <begin position="110"/>
        <end position="129"/>
    </location>
</feature>
<dbReference type="Pfam" id="PF15461">
    <property type="entry name" value="BCD"/>
    <property type="match status" value="1"/>
</dbReference>
<feature type="transmembrane region" description="Helical" evidence="1">
    <location>
        <begin position="177"/>
        <end position="196"/>
    </location>
</feature>
<dbReference type="RefSeq" id="WP_379982414.1">
    <property type="nucleotide sequence ID" value="NZ_JBHSFV010000018.1"/>
</dbReference>
<comment type="function">
    <text evidence="1">Catalyzes the cleavage of beta-carotene at its central double bond (15,15') to yield two molecules of all-trans-retinal.</text>
</comment>
<keyword evidence="1" id="KW-0479">Metal-binding</keyword>
<evidence type="ECO:0000313" key="2">
    <source>
        <dbReference type="EMBL" id="MFC4636327.1"/>
    </source>
</evidence>
<evidence type="ECO:0000256" key="1">
    <source>
        <dbReference type="HAMAP-Rule" id="MF_02093"/>
    </source>
</evidence>
<keyword evidence="1" id="KW-0560">Oxidoreductase</keyword>
<organism evidence="2 3">
    <name type="scientific">Dokdonia ponticola</name>
    <dbReference type="NCBI Taxonomy" id="2041041"/>
    <lineage>
        <taxon>Bacteria</taxon>
        <taxon>Pseudomonadati</taxon>
        <taxon>Bacteroidota</taxon>
        <taxon>Flavobacteriia</taxon>
        <taxon>Flavobacteriales</taxon>
        <taxon>Flavobacteriaceae</taxon>
        <taxon>Dokdonia</taxon>
    </lineage>
</organism>
<comment type="catalytic activity">
    <reaction evidence="1">
        <text>all-trans-beta-carotene + O2 = 2 all-trans-retinal</text>
        <dbReference type="Rhea" id="RHEA:32887"/>
        <dbReference type="ChEBI" id="CHEBI:15379"/>
        <dbReference type="ChEBI" id="CHEBI:17579"/>
        <dbReference type="ChEBI" id="CHEBI:17898"/>
        <dbReference type="EC" id="1.13.11.63"/>
    </reaction>
</comment>
<keyword evidence="3" id="KW-1185">Reference proteome</keyword>
<dbReference type="Proteomes" id="UP001596043">
    <property type="component" value="Unassembled WGS sequence"/>
</dbReference>
<comment type="similarity">
    <text evidence="1">Belongs to the Brp/Blh beta-carotene diooxygenase family.</text>
</comment>
<feature type="transmembrane region" description="Helical" evidence="1">
    <location>
        <begin position="239"/>
        <end position="256"/>
    </location>
</feature>
<feature type="transmembrane region" description="Helical" evidence="1">
    <location>
        <begin position="262"/>
        <end position="283"/>
    </location>
</feature>
<dbReference type="NCBIfam" id="TIGR03753">
    <property type="entry name" value="blh_monoox"/>
    <property type="match status" value="1"/>
</dbReference>
<keyword evidence="1" id="KW-0408">Iron</keyword>
<comment type="subcellular location">
    <subcellularLocation>
        <location evidence="1">Cell membrane</location>
        <topology evidence="1">Multi-pass membrane protein</topology>
    </subcellularLocation>
</comment>
<keyword evidence="1" id="KW-1003">Cell membrane</keyword>
<keyword evidence="1" id="KW-0223">Dioxygenase</keyword>
<accession>A0ABV9I2I1</accession>
<sequence length="289" mass="33209">MKNYKIVLTFFLLWLTIQFDSEAENVFAYVSILTLGLLHGANDIKLLTQKETTQKTSSYKILAGYVAFVLCVGVLFYILPVLALTVFVVISGFHFGEEHLHDTYKKESALLPYCYTSYGMLILFLIFYFNTAATSSIIYDITSYTLTNTFFLVGVGITGVSTLIFSLLLFKHKKKEVSYLEEFVYILVFIVLFKMANLLWSFAIYFVIWHAIPSLSGQIRFLYGNTSMTSVVKYLKSSFLYWLLSIAGVFSLYFYLQDDLYLFNAIFFAFLATITFPHVWVITGMKSKK</sequence>
<keyword evidence="1" id="KW-1133">Transmembrane helix</keyword>